<reference evidence="5 6" key="1">
    <citation type="submission" date="2018-09" db="EMBL/GenBank/DDBJ databases">
        <title>Genome sequencing of strain 2DFW10M-5.</title>
        <authorList>
            <person name="Heo J."/>
            <person name="Kim S.-J."/>
            <person name="Kwon S.-W."/>
        </authorList>
    </citation>
    <scope>NUCLEOTIDE SEQUENCE [LARGE SCALE GENOMIC DNA]</scope>
    <source>
        <strain evidence="5 6">2DFW10M-5</strain>
    </source>
</reference>
<evidence type="ECO:0000259" key="4">
    <source>
        <dbReference type="PROSITE" id="PS50949"/>
    </source>
</evidence>
<dbReference type="KEGG" id="gry:D7I44_00805"/>
<evidence type="ECO:0000256" key="2">
    <source>
        <dbReference type="ARBA" id="ARBA00023125"/>
    </source>
</evidence>
<dbReference type="Pfam" id="PF00392">
    <property type="entry name" value="GntR"/>
    <property type="match status" value="1"/>
</dbReference>
<dbReference type="InterPro" id="IPR028978">
    <property type="entry name" value="Chorismate_lyase_/UTRA_dom_sf"/>
</dbReference>
<dbReference type="Gene3D" id="1.10.10.10">
    <property type="entry name" value="Winged helix-like DNA-binding domain superfamily/Winged helix DNA-binding domain"/>
    <property type="match status" value="1"/>
</dbReference>
<dbReference type="GO" id="GO:0003677">
    <property type="term" value="F:DNA binding"/>
    <property type="evidence" value="ECO:0007669"/>
    <property type="project" value="UniProtKB-KW"/>
</dbReference>
<dbReference type="Pfam" id="PF07702">
    <property type="entry name" value="UTRA"/>
    <property type="match status" value="1"/>
</dbReference>
<dbReference type="InterPro" id="IPR050679">
    <property type="entry name" value="Bact_HTH_transcr_reg"/>
</dbReference>
<organism evidence="5 6">
    <name type="scientific">Gryllotalpicola protaetiae</name>
    <dbReference type="NCBI Taxonomy" id="2419771"/>
    <lineage>
        <taxon>Bacteria</taxon>
        <taxon>Bacillati</taxon>
        <taxon>Actinomycetota</taxon>
        <taxon>Actinomycetes</taxon>
        <taxon>Micrococcales</taxon>
        <taxon>Microbacteriaceae</taxon>
        <taxon>Gryllotalpicola</taxon>
    </lineage>
</organism>
<dbReference type="PANTHER" id="PTHR44846">
    <property type="entry name" value="MANNOSYL-D-GLYCERATE TRANSPORT/METABOLISM SYSTEM REPRESSOR MNGR-RELATED"/>
    <property type="match status" value="1"/>
</dbReference>
<keyword evidence="2" id="KW-0238">DNA-binding</keyword>
<dbReference type="GO" id="GO:0045892">
    <property type="term" value="P:negative regulation of DNA-templated transcription"/>
    <property type="evidence" value="ECO:0007669"/>
    <property type="project" value="TreeGrafter"/>
</dbReference>
<protein>
    <submittedName>
        <fullName evidence="5">GntR family transcriptional regulator</fullName>
    </submittedName>
</protein>
<evidence type="ECO:0000256" key="3">
    <source>
        <dbReference type="ARBA" id="ARBA00023163"/>
    </source>
</evidence>
<keyword evidence="3" id="KW-0804">Transcription</keyword>
<proteinExistence type="predicted"/>
<dbReference type="Gene3D" id="3.40.1410.10">
    <property type="entry name" value="Chorismate lyase-like"/>
    <property type="match status" value="1"/>
</dbReference>
<accession>A0A387BE85</accession>
<keyword evidence="1" id="KW-0805">Transcription regulation</keyword>
<evidence type="ECO:0000313" key="5">
    <source>
        <dbReference type="EMBL" id="AYG02213.1"/>
    </source>
</evidence>
<keyword evidence="6" id="KW-1185">Reference proteome</keyword>
<dbReference type="GO" id="GO:0003700">
    <property type="term" value="F:DNA-binding transcription factor activity"/>
    <property type="evidence" value="ECO:0007669"/>
    <property type="project" value="InterPro"/>
</dbReference>
<sequence length="285" mass="31535">MLPRNTTKAEPFVMSYDPFRDQMRGVLPPSRELAVRRLRDLIRVSISDGTAEHAPGGALIDEHALMVTFDAPRDTVRHALSLLVEEGLIVRRRGIGTTAGDQYQFSALLPPTGQTLESHHHVGRLSPLLLHWGWMKAPDSVASRLDDVETGDDCLCVDYVLLRDDEPSSVITNYLRADEATRLSVADFQTDFYQLLETTGPVASHDVVLQAANADEQVAALLHILPGEAVLWFEQVLRNAAGEAIDFAVATFRRETRIEFQAIPRLDVTALLQPAPGSMHEEAKP</sequence>
<dbReference type="OrthoDB" id="3194402at2"/>
<dbReference type="InterPro" id="IPR036388">
    <property type="entry name" value="WH-like_DNA-bd_sf"/>
</dbReference>
<evidence type="ECO:0000256" key="1">
    <source>
        <dbReference type="ARBA" id="ARBA00023015"/>
    </source>
</evidence>
<evidence type="ECO:0000313" key="6">
    <source>
        <dbReference type="Proteomes" id="UP000275069"/>
    </source>
</evidence>
<dbReference type="InterPro" id="IPR000524">
    <property type="entry name" value="Tscrpt_reg_HTH_GntR"/>
</dbReference>
<dbReference type="Proteomes" id="UP000275069">
    <property type="component" value="Chromosome"/>
</dbReference>
<dbReference type="SMART" id="SM00866">
    <property type="entry name" value="UTRA"/>
    <property type="match status" value="1"/>
</dbReference>
<dbReference type="SUPFAM" id="SSF64288">
    <property type="entry name" value="Chorismate lyase-like"/>
    <property type="match status" value="1"/>
</dbReference>
<gene>
    <name evidence="5" type="ORF">D7I44_00805</name>
</gene>
<dbReference type="EMBL" id="CP032624">
    <property type="protein sequence ID" value="AYG02213.1"/>
    <property type="molecule type" value="Genomic_DNA"/>
</dbReference>
<feature type="domain" description="HTH gntR-type" evidence="4">
    <location>
        <begin position="32"/>
        <end position="102"/>
    </location>
</feature>
<dbReference type="InterPro" id="IPR036390">
    <property type="entry name" value="WH_DNA-bd_sf"/>
</dbReference>
<dbReference type="PANTHER" id="PTHR44846:SF17">
    <property type="entry name" value="GNTR-FAMILY TRANSCRIPTIONAL REGULATOR"/>
    <property type="match status" value="1"/>
</dbReference>
<dbReference type="InterPro" id="IPR011663">
    <property type="entry name" value="UTRA"/>
</dbReference>
<name>A0A387BE85_9MICO</name>
<dbReference type="PROSITE" id="PS50949">
    <property type="entry name" value="HTH_GNTR"/>
    <property type="match status" value="1"/>
</dbReference>
<dbReference type="AlphaFoldDB" id="A0A387BE85"/>
<dbReference type="SUPFAM" id="SSF46785">
    <property type="entry name" value="Winged helix' DNA-binding domain"/>
    <property type="match status" value="1"/>
</dbReference>
<dbReference type="SMART" id="SM00345">
    <property type="entry name" value="HTH_GNTR"/>
    <property type="match status" value="1"/>
</dbReference>